<dbReference type="EMBL" id="JABXXO010000011">
    <property type="protein sequence ID" value="KAF7763735.1"/>
    <property type="molecule type" value="Genomic_DNA"/>
</dbReference>
<feature type="active site" evidence="3">
    <location>
        <position position="271"/>
    </location>
</feature>
<dbReference type="InterPro" id="IPR016162">
    <property type="entry name" value="Ald_DH_N"/>
</dbReference>
<dbReference type="InterPro" id="IPR016163">
    <property type="entry name" value="Ald_DH_C"/>
</dbReference>
<name>A0A8H7C6T9_AGABI</name>
<evidence type="ECO:0000313" key="7">
    <source>
        <dbReference type="Proteomes" id="UP000629468"/>
    </source>
</evidence>
<accession>A0A8H7C6T9</accession>
<proteinExistence type="inferred from homology"/>
<dbReference type="Pfam" id="PF00171">
    <property type="entry name" value="Aldedh"/>
    <property type="match status" value="1"/>
</dbReference>
<dbReference type="InterPro" id="IPR029510">
    <property type="entry name" value="Ald_DH_CS_GLU"/>
</dbReference>
<sequence>MPQTYTHTFDTPLYKGSITINIGLFIDGKWVDPVDGGDRIDVVDPCTGKVITSVAGGTSKDVDIAVAAAEKAYKTSWGLKVPGSERGKLLAKLADLVEQHGDELAALEALNVGKPFHMAKMVDIMTITVQSLRYYAGWADKIQGKTIETNENKMAYTRHEPYGVVGAITPWNIPIAAAALKIAPLLATGNVAVLKPSEVTPLTALYFADLVNKAGFPPGTVNIINGYGSTVGDAISRHPSIRAIGFTGSILTGRKILKASAESNLKKVALELGGKSPTIVFDDAELDQAIKWASGGIFSNMGQGCVAGSRIYVQEGIYDQFLQGFKKSAEVLTDATGGPFEPGAQHGPQVSSLQFERVMGYINSGKTEGANVLIGGERQGDTGYFIKPTIFTEAKADMKIMQEEIFGPVCSVVKFKTEEEVTEWANNTTYGLSANVLTTNVARSIRMANNLEAGSVWVNSGPVVDMAVPFGGFKQSGNSKEFGQYALDAYTQVKAIHINIDPVDGGDCIERFLQSTWFLSTIAAKEVVQQKLLNDARDDVTVRGRYCHTTRNLKRVKNIFCPGCSKSHWSTSRSARVYLHDVGTMSMSPRVELPSAPSGHTEAPVHGSVELSFKSQQPCPELVCIEFGTPIHVKLPHLSGDHKVSLLQK</sequence>
<comment type="caution">
    <text evidence="6">The sequence shown here is derived from an EMBL/GenBank/DDBJ whole genome shotgun (WGS) entry which is preliminary data.</text>
</comment>
<evidence type="ECO:0000256" key="2">
    <source>
        <dbReference type="ARBA" id="ARBA00023002"/>
    </source>
</evidence>
<dbReference type="InterPro" id="IPR016161">
    <property type="entry name" value="Ald_DH/histidinol_DH"/>
</dbReference>
<dbReference type="PANTHER" id="PTHR11699">
    <property type="entry name" value="ALDEHYDE DEHYDROGENASE-RELATED"/>
    <property type="match status" value="1"/>
</dbReference>
<dbReference type="Gene3D" id="3.40.605.10">
    <property type="entry name" value="Aldehyde Dehydrogenase, Chain A, domain 1"/>
    <property type="match status" value="1"/>
</dbReference>
<dbReference type="FunFam" id="3.40.605.10:FF:000001">
    <property type="entry name" value="Aldehyde dehydrogenase 1"/>
    <property type="match status" value="1"/>
</dbReference>
<dbReference type="PROSITE" id="PS00687">
    <property type="entry name" value="ALDEHYDE_DEHYDR_GLU"/>
    <property type="match status" value="1"/>
</dbReference>
<dbReference type="AlphaFoldDB" id="A0A8H7C6T9"/>
<dbReference type="GO" id="GO:0004030">
    <property type="term" value="F:aldehyde dehydrogenase [NAD(P)+] activity"/>
    <property type="evidence" value="ECO:0007669"/>
    <property type="project" value="UniProtKB-ARBA"/>
</dbReference>
<comment type="similarity">
    <text evidence="1 4">Belongs to the aldehyde dehydrogenase family.</text>
</comment>
<dbReference type="Gene3D" id="3.40.309.10">
    <property type="entry name" value="Aldehyde Dehydrogenase, Chain A, domain 2"/>
    <property type="match status" value="1"/>
</dbReference>
<evidence type="ECO:0000256" key="1">
    <source>
        <dbReference type="ARBA" id="ARBA00009986"/>
    </source>
</evidence>
<dbReference type="InterPro" id="IPR015590">
    <property type="entry name" value="Aldehyde_DH_dom"/>
</dbReference>
<evidence type="ECO:0000259" key="5">
    <source>
        <dbReference type="Pfam" id="PF00171"/>
    </source>
</evidence>
<keyword evidence="2 4" id="KW-0560">Oxidoreductase</keyword>
<gene>
    <name evidence="6" type="ORF">Agabi119p4_8272</name>
</gene>
<reference evidence="6 7" key="1">
    <citation type="journal article" name="Sci. Rep.">
        <title>Telomere-to-telomere assembled and centromere annotated genomes of the two main subspecies of the button mushroom Agaricus bisporus reveal especially polymorphic chromosome ends.</title>
        <authorList>
            <person name="Sonnenberg A.S.M."/>
            <person name="Sedaghat-Telgerd N."/>
            <person name="Lavrijssen B."/>
            <person name="Ohm R.A."/>
            <person name="Hendrickx P.M."/>
            <person name="Scholtmeijer K."/>
            <person name="Baars J.J.P."/>
            <person name="van Peer A."/>
        </authorList>
    </citation>
    <scope>NUCLEOTIDE SEQUENCE [LARGE SCALE GENOMIC DNA]</scope>
    <source>
        <strain evidence="6 7">H119_p4</strain>
    </source>
</reference>
<organism evidence="6 7">
    <name type="scientific">Agaricus bisporus var. burnettii</name>
    <dbReference type="NCBI Taxonomy" id="192524"/>
    <lineage>
        <taxon>Eukaryota</taxon>
        <taxon>Fungi</taxon>
        <taxon>Dikarya</taxon>
        <taxon>Basidiomycota</taxon>
        <taxon>Agaricomycotina</taxon>
        <taxon>Agaricomycetes</taxon>
        <taxon>Agaricomycetidae</taxon>
        <taxon>Agaricales</taxon>
        <taxon>Agaricineae</taxon>
        <taxon>Agaricaceae</taxon>
        <taxon>Agaricus</taxon>
    </lineage>
</organism>
<evidence type="ECO:0000313" key="6">
    <source>
        <dbReference type="EMBL" id="KAF7763735.1"/>
    </source>
</evidence>
<dbReference type="SUPFAM" id="SSF53720">
    <property type="entry name" value="ALDH-like"/>
    <property type="match status" value="1"/>
</dbReference>
<dbReference type="Proteomes" id="UP000629468">
    <property type="component" value="Unassembled WGS sequence"/>
</dbReference>
<evidence type="ECO:0000256" key="3">
    <source>
        <dbReference type="PROSITE-ProRule" id="PRU10007"/>
    </source>
</evidence>
<dbReference type="CDD" id="cd07091">
    <property type="entry name" value="ALDH_F1-2_Ald2-like"/>
    <property type="match status" value="1"/>
</dbReference>
<protein>
    <recommendedName>
        <fullName evidence="5">Aldehyde dehydrogenase domain-containing protein</fullName>
    </recommendedName>
</protein>
<evidence type="ECO:0000256" key="4">
    <source>
        <dbReference type="RuleBase" id="RU003345"/>
    </source>
</evidence>
<dbReference type="FunFam" id="3.40.309.10:FF:000012">
    <property type="entry name" value="Betaine aldehyde dehydrogenase"/>
    <property type="match status" value="1"/>
</dbReference>
<feature type="domain" description="Aldehyde dehydrogenase" evidence="5">
    <location>
        <begin position="30"/>
        <end position="496"/>
    </location>
</feature>
<dbReference type="FunFam" id="3.40.605.10:FF:000026">
    <property type="entry name" value="Aldehyde dehydrogenase, putative"/>
    <property type="match status" value="1"/>
</dbReference>